<keyword evidence="1" id="KW-0812">Transmembrane</keyword>
<feature type="transmembrane region" description="Helical" evidence="1">
    <location>
        <begin position="62"/>
        <end position="88"/>
    </location>
</feature>
<gene>
    <name evidence="2" type="ORF">AMSG_04520</name>
</gene>
<dbReference type="GeneID" id="25564059"/>
<evidence type="ECO:0000313" key="3">
    <source>
        <dbReference type="Proteomes" id="UP000054408"/>
    </source>
</evidence>
<keyword evidence="1" id="KW-1133">Transmembrane helix</keyword>
<name>A0A0L0D7V9_THETB</name>
<keyword evidence="1" id="KW-0472">Membrane</keyword>
<protein>
    <submittedName>
        <fullName evidence="2">Uncharacterized protein</fullName>
    </submittedName>
</protein>
<dbReference type="EMBL" id="GL349450">
    <property type="protein sequence ID" value="KNC48290.1"/>
    <property type="molecule type" value="Genomic_DNA"/>
</dbReference>
<organism evidence="2 3">
    <name type="scientific">Thecamonas trahens ATCC 50062</name>
    <dbReference type="NCBI Taxonomy" id="461836"/>
    <lineage>
        <taxon>Eukaryota</taxon>
        <taxon>Apusozoa</taxon>
        <taxon>Apusomonadida</taxon>
        <taxon>Apusomonadidae</taxon>
        <taxon>Thecamonas</taxon>
    </lineage>
</organism>
<feature type="transmembrane region" description="Helical" evidence="1">
    <location>
        <begin position="246"/>
        <end position="269"/>
    </location>
</feature>
<sequence>MIKALVGCGLLTWIVTWTMAFSIGYADGGAVFALSMPPAMLVVSYCLIWGTIAREADSDSRIGTAMCVLGPLMVAIMVGGAYLTFWISTFLAVYRGPLPQARSAEMQAMLSPSVVWADLEPSSYEVLTKYRVRVRFKSGKQKGKTHYAMAPLVPACPPPGCSGVRTVALWVVGCPTSSCQARVPAITGMTNHLNLGRRDIHTFVPTSNRFGRGISAATAKFDNMTVAATDMAVFELTDLTRVRRQLALVGFLVPGILPILAFGCCWRIWKAASDPEPEF</sequence>
<keyword evidence="3" id="KW-1185">Reference proteome</keyword>
<accession>A0A0L0D7V9</accession>
<reference evidence="2 3" key="1">
    <citation type="submission" date="2010-05" db="EMBL/GenBank/DDBJ databases">
        <title>The Genome Sequence of Thecamonas trahens ATCC 50062.</title>
        <authorList>
            <consortium name="The Broad Institute Genome Sequencing Platform"/>
            <person name="Russ C."/>
            <person name="Cuomo C."/>
            <person name="Shea T."/>
            <person name="Young S.K."/>
            <person name="Zeng Q."/>
            <person name="Koehrsen M."/>
            <person name="Haas B."/>
            <person name="Borodovsky M."/>
            <person name="Guigo R."/>
            <person name="Alvarado L."/>
            <person name="Berlin A."/>
            <person name="Bochicchio J."/>
            <person name="Borenstein D."/>
            <person name="Chapman S."/>
            <person name="Chen Z."/>
            <person name="Freedman E."/>
            <person name="Gellesch M."/>
            <person name="Goldberg J."/>
            <person name="Griggs A."/>
            <person name="Gujja S."/>
            <person name="Heilman E."/>
            <person name="Heiman D."/>
            <person name="Hepburn T."/>
            <person name="Howarth C."/>
            <person name="Jen D."/>
            <person name="Larson L."/>
            <person name="Mehta T."/>
            <person name="Park D."/>
            <person name="Pearson M."/>
            <person name="Roberts A."/>
            <person name="Saif S."/>
            <person name="Shenoy N."/>
            <person name="Sisk P."/>
            <person name="Stolte C."/>
            <person name="Sykes S."/>
            <person name="Thomson T."/>
            <person name="Walk T."/>
            <person name="White J."/>
            <person name="Yandava C."/>
            <person name="Burger G."/>
            <person name="Gray M.W."/>
            <person name="Holland P.W.H."/>
            <person name="King N."/>
            <person name="Lang F.B.F."/>
            <person name="Roger A.J."/>
            <person name="Ruiz-Trillo I."/>
            <person name="Lander E."/>
            <person name="Nusbaum C."/>
        </authorList>
    </citation>
    <scope>NUCLEOTIDE SEQUENCE [LARGE SCALE GENOMIC DNA]</scope>
    <source>
        <strain evidence="2 3">ATCC 50062</strain>
    </source>
</reference>
<evidence type="ECO:0000256" key="1">
    <source>
        <dbReference type="SAM" id="Phobius"/>
    </source>
</evidence>
<dbReference type="AlphaFoldDB" id="A0A0L0D7V9"/>
<proteinExistence type="predicted"/>
<evidence type="ECO:0000313" key="2">
    <source>
        <dbReference type="EMBL" id="KNC48290.1"/>
    </source>
</evidence>
<feature type="transmembrane region" description="Helical" evidence="1">
    <location>
        <begin position="30"/>
        <end position="50"/>
    </location>
</feature>
<dbReference type="RefSeq" id="XP_013758857.1">
    <property type="nucleotide sequence ID" value="XM_013903403.1"/>
</dbReference>
<dbReference type="Proteomes" id="UP000054408">
    <property type="component" value="Unassembled WGS sequence"/>
</dbReference>